<comment type="subcellular location">
    <subcellularLocation>
        <location evidence="2">Cell membrane</location>
        <topology evidence="2">Multi-pass membrane protein</topology>
    </subcellularLocation>
</comment>
<evidence type="ECO:0000256" key="10">
    <source>
        <dbReference type="ARBA" id="ARBA00023251"/>
    </source>
</evidence>
<feature type="transmembrane region" description="Helical" evidence="12">
    <location>
        <begin position="754"/>
        <end position="776"/>
    </location>
</feature>
<keyword evidence="4 12" id="KW-0812">Transmembrane</keyword>
<evidence type="ECO:0000256" key="9">
    <source>
        <dbReference type="ARBA" id="ARBA00023136"/>
    </source>
</evidence>
<evidence type="ECO:0000256" key="12">
    <source>
        <dbReference type="SAM" id="Phobius"/>
    </source>
</evidence>
<dbReference type="Pfam" id="PF00664">
    <property type="entry name" value="ABC_membrane"/>
    <property type="match status" value="1"/>
</dbReference>
<dbReference type="GO" id="GO:0009002">
    <property type="term" value="F:serine-type D-Ala-D-Ala carboxypeptidase activity"/>
    <property type="evidence" value="ECO:0007669"/>
    <property type="project" value="UniProtKB-EC"/>
</dbReference>
<dbReference type="NCBIfam" id="TIGR01194">
    <property type="entry name" value="cyc_pep_trnsptr"/>
    <property type="match status" value="1"/>
</dbReference>
<dbReference type="SMART" id="SM00382">
    <property type="entry name" value="AAA"/>
    <property type="match status" value="1"/>
</dbReference>
<sequence>MCKRIASFVALIMIVMALSSFSASAATANIEGKNELPQDIIAKIEKFAQEQLEENHATGIAIAVVIGDKTVYEKGIGTTDLHSGKQVSPNTLFEIGSMSKAFTGLAVLKLVDEGKIKLTDPITKHIPWLKMKYDGGYAAITIEQLMRHTSGIPFESIGFIPARQDESALEETVKTLVDKDLASKPGETFTYATINYDVLGLVVQEVSGQVFEEYMRDHILEPLGLNHTYLFKNEAKTKELAKGHKFGFGKTLEYEAPVYRGDTPSSKYFSNLQDLTLWMKMQLGSIHSAGLPSEYFNTSHQPGELQDAFGFSYGTGWYVSQDTISHDGSTPGYSSYMLLKPRESLGIVVLSNSQSTYTRLVADSIYFSIKGMEFHYSGTEYFVGEDQKFSTATYIMIPILLILFFLFIKAIYQICRGQSRFVGFKPTFWYSMLSYLLFIAGLLSCIYYSPIFLFRGLTWSFIWVWAPVSAFWALGIGASIGIILASYFLIYYLFEGKNNKSLLPIVILSIVSGFAGAGTIFILTQAIQLDSKLNVLLLYFSMIIFVSLAGNRIVRSKLIKQTNEMVYEKRVTIIKNVLKAPFQKMENLDKGKIHAVLNNDTETISMFAGVFVSVVSSAITLVCCFIYLAVLDLYALLFSFVVILIAALMYYVSANRANRFWEQNRDIQNQFFRFIYDMIEGFKELSIRTRKREDFEKDMIQSCEQNKYTRIQGEYKFLNVGMFGELLFVSIIGAVVFVFPILFDKLDRTQLLTYVFVFLYMHGPVNVLLNVIPQILQIRISWKRMNMTLNEVSQLSEDHHSVHNAADTQYSSVHMQLKDVVFQHIDQDDKTFTLGPLNTEFRSGEIVFITGGNGSGKSTLAKLVTGLYIPQGGAIMLNGSKMDHRELGDQFSVVFSGNYLFDKLYGTDYENRLPEIDHYLKTLGLDNKINLEAGNFSGAMLSTGQKKRLALLISFIEDAPIYLFDEWAAEQDPEFRRFFYQHLLPELKEKGKCVIIISHDDAYFHVADRLMKMDGGQMTEQAKGEEALHAG</sequence>
<dbReference type="PANTHER" id="PTHR46825:SF11">
    <property type="entry name" value="PENICILLIN-BINDING PROTEIN 4"/>
    <property type="match status" value="1"/>
</dbReference>
<dbReference type="Pfam" id="PF00005">
    <property type="entry name" value="ABC_tran"/>
    <property type="match status" value="1"/>
</dbReference>
<dbReference type="InterPro" id="IPR027417">
    <property type="entry name" value="P-loop_NTPase"/>
</dbReference>
<dbReference type="InterPro" id="IPR005898">
    <property type="entry name" value="Cyc_pep_transpt_SyrD/YojI"/>
</dbReference>
<feature type="signal peptide" evidence="13">
    <location>
        <begin position="1"/>
        <end position="25"/>
    </location>
</feature>
<feature type="transmembrane region" description="Helical" evidence="12">
    <location>
        <begin position="427"/>
        <end position="449"/>
    </location>
</feature>
<dbReference type="InterPro" id="IPR036640">
    <property type="entry name" value="ABC1_TM_sf"/>
</dbReference>
<dbReference type="InterPro" id="IPR003439">
    <property type="entry name" value="ABC_transporter-like_ATP-bd"/>
</dbReference>
<comment type="catalytic activity">
    <reaction evidence="1 11">
        <text>a beta-lactam + H2O = a substituted beta-amino acid</text>
        <dbReference type="Rhea" id="RHEA:20401"/>
        <dbReference type="ChEBI" id="CHEBI:15377"/>
        <dbReference type="ChEBI" id="CHEBI:35627"/>
        <dbReference type="ChEBI" id="CHEBI:140347"/>
        <dbReference type="EC" id="3.5.2.6"/>
    </reaction>
</comment>
<feature type="transmembrane region" description="Helical" evidence="12">
    <location>
        <begin position="501"/>
        <end position="523"/>
    </location>
</feature>
<proteinExistence type="inferred from homology"/>
<feature type="domain" description="ABC transporter" evidence="14">
    <location>
        <begin position="815"/>
        <end position="1030"/>
    </location>
</feature>
<evidence type="ECO:0000256" key="13">
    <source>
        <dbReference type="SAM" id="SignalP"/>
    </source>
</evidence>
<evidence type="ECO:0000256" key="6">
    <source>
        <dbReference type="ARBA" id="ARBA00022801"/>
    </source>
</evidence>
<feature type="transmembrane region" description="Helical" evidence="12">
    <location>
        <begin position="469"/>
        <end position="494"/>
    </location>
</feature>
<evidence type="ECO:0000256" key="4">
    <source>
        <dbReference type="ARBA" id="ARBA00022692"/>
    </source>
</evidence>
<dbReference type="PROSITE" id="PS00336">
    <property type="entry name" value="BETA_LACTAMASE_C"/>
    <property type="match status" value="1"/>
</dbReference>
<comment type="similarity">
    <text evidence="3 11">Belongs to the class-C beta-lactamase family.</text>
</comment>
<feature type="transmembrane region" description="Helical" evidence="12">
    <location>
        <begin position="634"/>
        <end position="652"/>
    </location>
</feature>
<evidence type="ECO:0000256" key="2">
    <source>
        <dbReference type="ARBA" id="ARBA00004651"/>
    </source>
</evidence>
<dbReference type="Pfam" id="PF00144">
    <property type="entry name" value="Beta-lactamase"/>
    <property type="match status" value="1"/>
</dbReference>
<dbReference type="InterPro" id="IPR001466">
    <property type="entry name" value="Beta-lactam-related"/>
</dbReference>
<feature type="transmembrane region" description="Helical" evidence="12">
    <location>
        <begin position="607"/>
        <end position="628"/>
    </location>
</feature>
<feature type="chain" id="PRO_5047397257" description="Beta-lactamase" evidence="13">
    <location>
        <begin position="26"/>
        <end position="1031"/>
    </location>
</feature>
<evidence type="ECO:0000259" key="15">
    <source>
        <dbReference type="PROSITE" id="PS50929"/>
    </source>
</evidence>
<feature type="transmembrane region" description="Helical" evidence="12">
    <location>
        <begin position="717"/>
        <end position="742"/>
    </location>
</feature>
<keyword evidence="6 11" id="KW-0378">Hydrolase</keyword>
<keyword evidence="9 12" id="KW-0472">Membrane</keyword>
<feature type="transmembrane region" description="Helical" evidence="12">
    <location>
        <begin position="394"/>
        <end position="415"/>
    </location>
</feature>
<evidence type="ECO:0000256" key="3">
    <source>
        <dbReference type="ARBA" id="ARBA00007840"/>
    </source>
</evidence>
<organism evidence="16 17">
    <name type="scientific">Paenibacillus plantiphilus</name>
    <dbReference type="NCBI Taxonomy" id="2905650"/>
    <lineage>
        <taxon>Bacteria</taxon>
        <taxon>Bacillati</taxon>
        <taxon>Bacillota</taxon>
        <taxon>Bacilli</taxon>
        <taxon>Bacillales</taxon>
        <taxon>Paenibacillaceae</taxon>
        <taxon>Paenibacillus</taxon>
    </lineage>
</organism>
<dbReference type="InterPro" id="IPR001586">
    <property type="entry name" value="Beta-lactam_class-C_AS"/>
</dbReference>
<evidence type="ECO:0000256" key="5">
    <source>
        <dbReference type="ARBA" id="ARBA00022741"/>
    </source>
</evidence>
<feature type="transmembrane region" description="Helical" evidence="12">
    <location>
        <begin position="535"/>
        <end position="554"/>
    </location>
</feature>
<dbReference type="PROSITE" id="PS50893">
    <property type="entry name" value="ABC_TRANSPORTER_2"/>
    <property type="match status" value="1"/>
</dbReference>
<dbReference type="EC" id="3.5.2.6" evidence="11"/>
<keyword evidence="8 12" id="KW-1133">Transmembrane helix</keyword>
<evidence type="ECO:0000256" key="11">
    <source>
        <dbReference type="RuleBase" id="RU361140"/>
    </source>
</evidence>
<keyword evidence="17" id="KW-1185">Reference proteome</keyword>
<evidence type="ECO:0000256" key="1">
    <source>
        <dbReference type="ARBA" id="ARBA00001526"/>
    </source>
</evidence>
<dbReference type="Gene3D" id="3.40.50.300">
    <property type="entry name" value="P-loop containing nucleotide triphosphate hydrolases"/>
    <property type="match status" value="1"/>
</dbReference>
<dbReference type="SUPFAM" id="SSF52540">
    <property type="entry name" value="P-loop containing nucleoside triphosphate hydrolases"/>
    <property type="match status" value="1"/>
</dbReference>
<evidence type="ECO:0000313" key="16">
    <source>
        <dbReference type="EMBL" id="CAH1206492.1"/>
    </source>
</evidence>
<comment type="caution">
    <text evidence="16">The sequence shown here is derived from an EMBL/GenBank/DDBJ whole genome shotgun (WGS) entry which is preliminary data.</text>
</comment>
<dbReference type="Gene3D" id="1.20.1560.10">
    <property type="entry name" value="ABC transporter type 1, transmembrane domain"/>
    <property type="match status" value="1"/>
</dbReference>
<keyword evidence="7" id="KW-0067">ATP-binding</keyword>
<dbReference type="EMBL" id="CAKMMF010000012">
    <property type="protein sequence ID" value="CAH1206492.1"/>
    <property type="molecule type" value="Genomic_DNA"/>
</dbReference>
<keyword evidence="10 11" id="KW-0046">Antibiotic resistance</keyword>
<evidence type="ECO:0000256" key="8">
    <source>
        <dbReference type="ARBA" id="ARBA00022989"/>
    </source>
</evidence>
<dbReference type="PROSITE" id="PS50929">
    <property type="entry name" value="ABC_TM1F"/>
    <property type="match status" value="1"/>
</dbReference>
<gene>
    <name evidence="16" type="primary">yfeW_2</name>
    <name evidence="16" type="ORF">PAECIP111893_02579</name>
</gene>
<feature type="domain" description="ABC transmembrane type-1" evidence="15">
    <location>
        <begin position="505"/>
        <end position="777"/>
    </location>
</feature>
<protein>
    <recommendedName>
        <fullName evidence="11">Beta-lactamase</fullName>
        <ecNumber evidence="11">3.5.2.6</ecNumber>
    </recommendedName>
</protein>
<dbReference type="InterPro" id="IPR012338">
    <property type="entry name" value="Beta-lactam/transpept-like"/>
</dbReference>
<evidence type="ECO:0000256" key="7">
    <source>
        <dbReference type="ARBA" id="ARBA00022840"/>
    </source>
</evidence>
<reference evidence="16" key="1">
    <citation type="submission" date="2022-01" db="EMBL/GenBank/DDBJ databases">
        <authorList>
            <person name="Criscuolo A."/>
        </authorList>
    </citation>
    <scope>NUCLEOTIDE SEQUENCE</scope>
    <source>
        <strain evidence="16">CIP111893</strain>
    </source>
</reference>
<dbReference type="InterPro" id="IPR050491">
    <property type="entry name" value="AmpC-like"/>
</dbReference>
<dbReference type="Proteomes" id="UP000838686">
    <property type="component" value="Unassembled WGS sequence"/>
</dbReference>
<dbReference type="Gene3D" id="3.40.710.10">
    <property type="entry name" value="DD-peptidase/beta-lactamase superfamily"/>
    <property type="match status" value="1"/>
</dbReference>
<dbReference type="SUPFAM" id="SSF90123">
    <property type="entry name" value="ABC transporter transmembrane region"/>
    <property type="match status" value="1"/>
</dbReference>
<keyword evidence="5" id="KW-0547">Nucleotide-binding</keyword>
<keyword evidence="16" id="KW-0645">Protease</keyword>
<dbReference type="SUPFAM" id="SSF56601">
    <property type="entry name" value="beta-lactamase/transpeptidase-like"/>
    <property type="match status" value="1"/>
</dbReference>
<dbReference type="InterPro" id="IPR003593">
    <property type="entry name" value="AAA+_ATPase"/>
</dbReference>
<dbReference type="PANTHER" id="PTHR46825">
    <property type="entry name" value="D-ALANYL-D-ALANINE-CARBOXYPEPTIDASE/ENDOPEPTIDASE AMPH"/>
    <property type="match status" value="1"/>
</dbReference>
<dbReference type="InterPro" id="IPR011527">
    <property type="entry name" value="ABC1_TM_dom"/>
</dbReference>
<name>A0ABN8GJ81_9BACL</name>
<keyword evidence="16" id="KW-0121">Carboxypeptidase</keyword>
<accession>A0ABN8GJ81</accession>
<evidence type="ECO:0000313" key="17">
    <source>
        <dbReference type="Proteomes" id="UP000838686"/>
    </source>
</evidence>
<evidence type="ECO:0000259" key="14">
    <source>
        <dbReference type="PROSITE" id="PS50893"/>
    </source>
</evidence>
<dbReference type="RefSeq" id="WP_236342894.1">
    <property type="nucleotide sequence ID" value="NZ_CAKMMF010000012.1"/>
</dbReference>
<keyword evidence="13" id="KW-0732">Signal</keyword>